<dbReference type="Pfam" id="PF04230">
    <property type="entry name" value="PS_pyruv_trans"/>
    <property type="match status" value="1"/>
</dbReference>
<feature type="compositionally biased region" description="Basic and acidic residues" evidence="1">
    <location>
        <begin position="202"/>
        <end position="212"/>
    </location>
</feature>
<dbReference type="RefSeq" id="WP_143445460.1">
    <property type="nucleotide sequence ID" value="NZ_FWXN01000004.1"/>
</dbReference>
<name>A0A1W1ZQL1_9MICO</name>
<evidence type="ECO:0000313" key="3">
    <source>
        <dbReference type="EMBL" id="SMC50709.1"/>
    </source>
</evidence>
<accession>A0A1W1ZQL1</accession>
<dbReference type="PANTHER" id="PTHR36836">
    <property type="entry name" value="COLANIC ACID BIOSYNTHESIS PROTEIN WCAK"/>
    <property type="match status" value="1"/>
</dbReference>
<dbReference type="Proteomes" id="UP000192634">
    <property type="component" value="Unassembled WGS sequence"/>
</dbReference>
<evidence type="ECO:0000313" key="4">
    <source>
        <dbReference type="Proteomes" id="UP000192634"/>
    </source>
</evidence>
<evidence type="ECO:0000259" key="2">
    <source>
        <dbReference type="Pfam" id="PF04230"/>
    </source>
</evidence>
<gene>
    <name evidence="3" type="ORF">SAMN06296429_104166</name>
</gene>
<reference evidence="3 4" key="1">
    <citation type="submission" date="2017-04" db="EMBL/GenBank/DDBJ databases">
        <authorList>
            <person name="Afonso C.L."/>
            <person name="Miller P.J."/>
            <person name="Scott M.A."/>
            <person name="Spackman E."/>
            <person name="Goraichik I."/>
            <person name="Dimitrov K.M."/>
            <person name="Suarez D.L."/>
            <person name="Swayne D.E."/>
        </authorList>
    </citation>
    <scope>NUCLEOTIDE SEQUENCE [LARGE SCALE GENOMIC DNA]</scope>
    <source>
        <strain evidence="3 4">CGMCC 1.12511</strain>
    </source>
</reference>
<dbReference type="AlphaFoldDB" id="A0A1W1ZQL1"/>
<feature type="region of interest" description="Disordered" evidence="1">
    <location>
        <begin position="202"/>
        <end position="235"/>
    </location>
</feature>
<protein>
    <submittedName>
        <fullName evidence="3">Polysaccharide pyruvyl transferase family protein WcaK</fullName>
    </submittedName>
</protein>
<proteinExistence type="predicted"/>
<dbReference type="OrthoDB" id="3358948at2"/>
<evidence type="ECO:0000256" key="1">
    <source>
        <dbReference type="SAM" id="MobiDB-lite"/>
    </source>
</evidence>
<feature type="domain" description="Polysaccharide pyruvyl transferase" evidence="2">
    <location>
        <begin position="20"/>
        <end position="332"/>
    </location>
</feature>
<dbReference type="InterPro" id="IPR007345">
    <property type="entry name" value="Polysacch_pyruvyl_Trfase"/>
</dbReference>
<sequence length="412" mass="43769">MAGRRHQKSVLFIGFLGTGNLGNDISLAVVAEAFARLHPRLPMEILSFGPAQTTTTGLPLTSLSLSRTTALRRFNRTADRAWVKLCDLVAMTRLLHRTGHVIVPGSGTLESGIGDGAWGLPWALAATAVLARLTGTKMHLLAVGADRASDPRTAYLNRVTSTLAASRSYRDELSRQAVAGLGVDVADDPVVSDLAFSRADASARRAPREGPRRRVGLGVQAWPGDDSAGPTGSSAQRDYTEAIGRIAAGLLDDGFEVTLLIGDRVDSTTFEHVRRSVSEHGHDPESVRSQASATFDDLVEVMAAQDVVVASRFHNLIGAAVAARPIIALAYGPKHHELMAGLGLSSWTHDVSAIDVEEVISQVNHAVVSAVRTGEQVNRESLRRGALVDAHLDDFIASVVGPPHSIELSGPH</sequence>
<organism evidence="3 4">
    <name type="scientific">Janibacter indicus</name>
    <dbReference type="NCBI Taxonomy" id="857417"/>
    <lineage>
        <taxon>Bacteria</taxon>
        <taxon>Bacillati</taxon>
        <taxon>Actinomycetota</taxon>
        <taxon>Actinomycetes</taxon>
        <taxon>Micrococcales</taxon>
        <taxon>Intrasporangiaceae</taxon>
        <taxon>Janibacter</taxon>
    </lineage>
</organism>
<dbReference type="PANTHER" id="PTHR36836:SF1">
    <property type="entry name" value="COLANIC ACID BIOSYNTHESIS PROTEIN WCAK"/>
    <property type="match status" value="1"/>
</dbReference>
<dbReference type="EMBL" id="FWXN01000004">
    <property type="protein sequence ID" value="SMC50709.1"/>
    <property type="molecule type" value="Genomic_DNA"/>
</dbReference>
<keyword evidence="3" id="KW-0808">Transferase</keyword>
<dbReference type="GO" id="GO:0016740">
    <property type="term" value="F:transferase activity"/>
    <property type="evidence" value="ECO:0007669"/>
    <property type="project" value="UniProtKB-KW"/>
</dbReference>